<dbReference type="SUPFAM" id="SSF102114">
    <property type="entry name" value="Radical SAM enzymes"/>
    <property type="match status" value="1"/>
</dbReference>
<dbReference type="PANTHER" id="PTHR43409">
    <property type="entry name" value="ANAEROBIC MAGNESIUM-PROTOPORPHYRIN IX MONOMETHYL ESTER CYCLASE-RELATED"/>
    <property type="match status" value="1"/>
</dbReference>
<accession>A0ABR5SCZ5</accession>
<dbReference type="InterPro" id="IPR023404">
    <property type="entry name" value="rSAM_horseshoe"/>
</dbReference>
<evidence type="ECO:0000256" key="1">
    <source>
        <dbReference type="ARBA" id="ARBA00001966"/>
    </source>
</evidence>
<gene>
    <name evidence="7" type="ORF">ASN18_2830</name>
</gene>
<evidence type="ECO:0000256" key="5">
    <source>
        <dbReference type="ARBA" id="ARBA00023014"/>
    </source>
</evidence>
<comment type="cofactor">
    <cofactor evidence="1">
        <name>[4Fe-4S] cluster</name>
        <dbReference type="ChEBI" id="CHEBI:49883"/>
    </cofactor>
</comment>
<dbReference type="Gene3D" id="3.40.50.280">
    <property type="entry name" value="Cobalamin-binding domain"/>
    <property type="match status" value="1"/>
</dbReference>
<dbReference type="Pfam" id="PF04055">
    <property type="entry name" value="Radical_SAM"/>
    <property type="match status" value="1"/>
</dbReference>
<dbReference type="SFLD" id="SFLDS00029">
    <property type="entry name" value="Radical_SAM"/>
    <property type="match status" value="1"/>
</dbReference>
<evidence type="ECO:0000256" key="4">
    <source>
        <dbReference type="ARBA" id="ARBA00023004"/>
    </source>
</evidence>
<dbReference type="EMBL" id="LNQR01000116">
    <property type="protein sequence ID" value="KWT78325.1"/>
    <property type="molecule type" value="Genomic_DNA"/>
</dbReference>
<dbReference type="InterPro" id="IPR051198">
    <property type="entry name" value="BchE-like"/>
</dbReference>
<evidence type="ECO:0000313" key="8">
    <source>
        <dbReference type="Proteomes" id="UP000060487"/>
    </source>
</evidence>
<dbReference type="SFLD" id="SFLDG01082">
    <property type="entry name" value="B12-binding_domain_containing"/>
    <property type="match status" value="1"/>
</dbReference>
<evidence type="ECO:0000256" key="3">
    <source>
        <dbReference type="ARBA" id="ARBA00022723"/>
    </source>
</evidence>
<dbReference type="Gene3D" id="3.80.30.20">
    <property type="entry name" value="tm_1862 like domain"/>
    <property type="match status" value="1"/>
</dbReference>
<proteinExistence type="predicted"/>
<evidence type="ECO:0000259" key="6">
    <source>
        <dbReference type="PROSITE" id="PS51918"/>
    </source>
</evidence>
<dbReference type="InterPro" id="IPR058240">
    <property type="entry name" value="rSAM_sf"/>
</dbReference>
<reference evidence="7 8" key="1">
    <citation type="submission" date="2015-11" db="EMBL/GenBank/DDBJ databases">
        <authorList>
            <person name="Lin W."/>
        </authorList>
    </citation>
    <scope>NUCLEOTIDE SEQUENCE [LARGE SCALE GENOMIC DNA]</scope>
    <source>
        <strain evidence="7 8">HCH-1</strain>
    </source>
</reference>
<dbReference type="PANTHER" id="PTHR43409:SF7">
    <property type="entry name" value="BLL1977 PROTEIN"/>
    <property type="match status" value="1"/>
</dbReference>
<sequence length="608" mass="69122">MGILLINIPFVSPSNPYISIPTLVAFLKGKGIAVEAFDANIDFYHYCLRKDNVSDGKKYAHERIKELNAKQALQFDEMIEYSSLVSALNRASQCAVNPEDILDIFESGGDCGKDLFYSALSMAVSRHFPERLFSNSDNIVVYNSPFDEFNSSEVIKSIDSAGIISEYLNKVISPLIRRKRPEIVGISVYFQNQFLNAFRFADAVKKVDKDIHVTLGGPFISCFMRNVTKREIFNTIDTLCLDAGEIPLMRLYEEIKSHVPNLAKVPGMVYLSNGVIKKNDPPVLLDLHELPAPDYNAFDLDRYFNKKQNMWLSTRLSRGCYWARCTFCRSKLSLVCDYQQPEEDYLYDQIINICESTGVRNLHFSDDAADPRILEALSKKMISERSQIRWFTHIRIDPLFNLERLSLYRAAGCMSLAAGLESYNNRILRLMQKGTTTSLVDNVLSNIKWAGLNTSVYMITGFPTETLEEAESSFKRIKEFLTDGTIDNYIFHLYHITYGSPVYFSPEQYGIINIDRQPERDLDPDIFEFEAAGGMPRPAAVAASIRFNKDRTSDKQATDQIDSVTLNGQPLRLNFDMTEIQRTVFDGTNAALPYALLLKRLSEPLKPK</sequence>
<feature type="domain" description="Radical SAM core" evidence="6">
    <location>
        <begin position="306"/>
        <end position="546"/>
    </location>
</feature>
<keyword evidence="2" id="KW-0949">S-adenosyl-L-methionine</keyword>
<dbReference type="InterPro" id="IPR007197">
    <property type="entry name" value="rSAM"/>
</dbReference>
<keyword evidence="4" id="KW-0408">Iron</keyword>
<protein>
    <submittedName>
        <fullName evidence="7">B12-binding domain-containing radical SAM protein</fullName>
    </submittedName>
</protein>
<dbReference type="Proteomes" id="UP000060487">
    <property type="component" value="Unassembled WGS sequence"/>
</dbReference>
<evidence type="ECO:0000313" key="7">
    <source>
        <dbReference type="EMBL" id="KWT78325.1"/>
    </source>
</evidence>
<organism evidence="7 8">
    <name type="scientific">Candidatus Magnetominusculus xianensis</name>
    <dbReference type="NCBI Taxonomy" id="1748249"/>
    <lineage>
        <taxon>Bacteria</taxon>
        <taxon>Pseudomonadati</taxon>
        <taxon>Nitrospirota</taxon>
        <taxon>Nitrospiria</taxon>
        <taxon>Nitrospirales</taxon>
        <taxon>Nitrospiraceae</taxon>
        <taxon>Candidatus Magnetominusculus</taxon>
    </lineage>
</organism>
<comment type="caution">
    <text evidence="7">The sequence shown here is derived from an EMBL/GenBank/DDBJ whole genome shotgun (WGS) entry which is preliminary data.</text>
</comment>
<dbReference type="InterPro" id="IPR006638">
    <property type="entry name" value="Elp3/MiaA/NifB-like_rSAM"/>
</dbReference>
<dbReference type="CDD" id="cd01335">
    <property type="entry name" value="Radical_SAM"/>
    <property type="match status" value="1"/>
</dbReference>
<dbReference type="RefSeq" id="WP_085053450.1">
    <property type="nucleotide sequence ID" value="NZ_LNQR01000116.1"/>
</dbReference>
<dbReference type="SMART" id="SM00729">
    <property type="entry name" value="Elp3"/>
    <property type="match status" value="1"/>
</dbReference>
<dbReference type="PROSITE" id="PS51918">
    <property type="entry name" value="RADICAL_SAM"/>
    <property type="match status" value="1"/>
</dbReference>
<name>A0ABR5SCZ5_9BACT</name>
<keyword evidence="3" id="KW-0479">Metal-binding</keyword>
<keyword evidence="8" id="KW-1185">Reference proteome</keyword>
<evidence type="ECO:0000256" key="2">
    <source>
        <dbReference type="ARBA" id="ARBA00022691"/>
    </source>
</evidence>
<keyword evidence="5" id="KW-0411">Iron-sulfur</keyword>